<dbReference type="InterPro" id="IPR045340">
    <property type="entry name" value="DUF6533"/>
</dbReference>
<gene>
    <name evidence="3" type="ORF">FA15DRAFT_668011</name>
</gene>
<organism evidence="3 4">
    <name type="scientific">Coprinopsis marcescibilis</name>
    <name type="common">Agaric fungus</name>
    <name type="synonym">Psathyrella marcescibilis</name>
    <dbReference type="NCBI Taxonomy" id="230819"/>
    <lineage>
        <taxon>Eukaryota</taxon>
        <taxon>Fungi</taxon>
        <taxon>Dikarya</taxon>
        <taxon>Basidiomycota</taxon>
        <taxon>Agaricomycotina</taxon>
        <taxon>Agaricomycetes</taxon>
        <taxon>Agaricomycetidae</taxon>
        <taxon>Agaricales</taxon>
        <taxon>Agaricineae</taxon>
        <taxon>Psathyrellaceae</taxon>
        <taxon>Coprinopsis</taxon>
    </lineage>
</organism>
<reference evidence="3 4" key="1">
    <citation type="journal article" date="2019" name="Nat. Ecol. Evol.">
        <title>Megaphylogeny resolves global patterns of mushroom evolution.</title>
        <authorList>
            <person name="Varga T."/>
            <person name="Krizsan K."/>
            <person name="Foldi C."/>
            <person name="Dima B."/>
            <person name="Sanchez-Garcia M."/>
            <person name="Sanchez-Ramirez S."/>
            <person name="Szollosi G.J."/>
            <person name="Szarkandi J.G."/>
            <person name="Papp V."/>
            <person name="Albert L."/>
            <person name="Andreopoulos W."/>
            <person name="Angelini C."/>
            <person name="Antonin V."/>
            <person name="Barry K.W."/>
            <person name="Bougher N.L."/>
            <person name="Buchanan P."/>
            <person name="Buyck B."/>
            <person name="Bense V."/>
            <person name="Catcheside P."/>
            <person name="Chovatia M."/>
            <person name="Cooper J."/>
            <person name="Damon W."/>
            <person name="Desjardin D."/>
            <person name="Finy P."/>
            <person name="Geml J."/>
            <person name="Haridas S."/>
            <person name="Hughes K."/>
            <person name="Justo A."/>
            <person name="Karasinski D."/>
            <person name="Kautmanova I."/>
            <person name="Kiss B."/>
            <person name="Kocsube S."/>
            <person name="Kotiranta H."/>
            <person name="LaButti K.M."/>
            <person name="Lechner B.E."/>
            <person name="Liimatainen K."/>
            <person name="Lipzen A."/>
            <person name="Lukacs Z."/>
            <person name="Mihaltcheva S."/>
            <person name="Morgado L.N."/>
            <person name="Niskanen T."/>
            <person name="Noordeloos M.E."/>
            <person name="Ohm R.A."/>
            <person name="Ortiz-Santana B."/>
            <person name="Ovrebo C."/>
            <person name="Racz N."/>
            <person name="Riley R."/>
            <person name="Savchenko A."/>
            <person name="Shiryaev A."/>
            <person name="Soop K."/>
            <person name="Spirin V."/>
            <person name="Szebenyi C."/>
            <person name="Tomsovsky M."/>
            <person name="Tulloss R.E."/>
            <person name="Uehling J."/>
            <person name="Grigoriev I.V."/>
            <person name="Vagvolgyi C."/>
            <person name="Papp T."/>
            <person name="Martin F.M."/>
            <person name="Miettinen O."/>
            <person name="Hibbett D.S."/>
            <person name="Nagy L.G."/>
        </authorList>
    </citation>
    <scope>NUCLEOTIDE SEQUENCE [LARGE SCALE GENOMIC DNA]</scope>
    <source>
        <strain evidence="3 4">CBS 121175</strain>
    </source>
</reference>
<dbReference type="EMBL" id="ML210181">
    <property type="protein sequence ID" value="TFK25844.1"/>
    <property type="molecule type" value="Genomic_DNA"/>
</dbReference>
<dbReference type="AlphaFoldDB" id="A0A5C3KZK5"/>
<sequence length="245" mass="27297">MSNLDELPIELMVWATRLIYSSDLACLVLWVADYLETLPLEVSLMWPPRITPVNTLFFVLRYLPPIQFILSFSLSIAAYYSPSSLCSARSTLVIALTTLGVLTSEGLLFLRVYAIAGSTKISRICLIVLGLSTGAPCLFFIIKYQTGVEILDPPHEYVRCFQKTSNAKILAVVWGIVLGDEILMMFMTCLAGYLRYRNSTFPLLEIFYKNGTVYFAAIASVSGANIMASFVAQVRSRVSEYDDSC</sequence>
<keyword evidence="1" id="KW-0812">Transmembrane</keyword>
<accession>A0A5C3KZK5</accession>
<evidence type="ECO:0000313" key="4">
    <source>
        <dbReference type="Proteomes" id="UP000307440"/>
    </source>
</evidence>
<dbReference type="Pfam" id="PF20151">
    <property type="entry name" value="DUF6533"/>
    <property type="match status" value="1"/>
</dbReference>
<keyword evidence="1" id="KW-0472">Membrane</keyword>
<keyword evidence="1" id="KW-1133">Transmembrane helix</keyword>
<feature type="transmembrane region" description="Helical" evidence="1">
    <location>
        <begin position="92"/>
        <end position="115"/>
    </location>
</feature>
<protein>
    <recommendedName>
        <fullName evidence="2">DUF6533 domain-containing protein</fullName>
    </recommendedName>
</protein>
<evidence type="ECO:0000256" key="1">
    <source>
        <dbReference type="SAM" id="Phobius"/>
    </source>
</evidence>
<proteinExistence type="predicted"/>
<evidence type="ECO:0000259" key="2">
    <source>
        <dbReference type="Pfam" id="PF20151"/>
    </source>
</evidence>
<name>A0A5C3KZK5_COPMA</name>
<feature type="domain" description="DUF6533" evidence="2">
    <location>
        <begin position="24"/>
        <end position="66"/>
    </location>
</feature>
<feature type="transmembrane region" description="Helical" evidence="1">
    <location>
        <begin position="121"/>
        <end position="142"/>
    </location>
</feature>
<feature type="transmembrane region" description="Helical" evidence="1">
    <location>
        <begin position="55"/>
        <end position="80"/>
    </location>
</feature>
<dbReference type="OrthoDB" id="2955592at2759"/>
<feature type="transmembrane region" description="Helical" evidence="1">
    <location>
        <begin position="213"/>
        <end position="232"/>
    </location>
</feature>
<dbReference type="Proteomes" id="UP000307440">
    <property type="component" value="Unassembled WGS sequence"/>
</dbReference>
<evidence type="ECO:0000313" key="3">
    <source>
        <dbReference type="EMBL" id="TFK25844.1"/>
    </source>
</evidence>
<keyword evidence="4" id="KW-1185">Reference proteome</keyword>
<feature type="transmembrane region" description="Helical" evidence="1">
    <location>
        <begin position="169"/>
        <end position="193"/>
    </location>
</feature>